<dbReference type="InterPro" id="IPR007865">
    <property type="entry name" value="Aminopep_P_N"/>
</dbReference>
<keyword evidence="3" id="KW-0645">Protease</keyword>
<dbReference type="GO" id="GO:0006508">
    <property type="term" value="P:proteolysis"/>
    <property type="evidence" value="ECO:0007669"/>
    <property type="project" value="UniProtKB-KW"/>
</dbReference>
<evidence type="ECO:0000256" key="2">
    <source>
        <dbReference type="ARBA" id="ARBA00011738"/>
    </source>
</evidence>
<evidence type="ECO:0000256" key="6">
    <source>
        <dbReference type="ARBA" id="ARBA00022997"/>
    </source>
</evidence>
<evidence type="ECO:0000259" key="16">
    <source>
        <dbReference type="SMART" id="SM01011"/>
    </source>
</evidence>
<dbReference type="Pfam" id="PF05195">
    <property type="entry name" value="AMP_N"/>
    <property type="match status" value="1"/>
</dbReference>
<comment type="catalytic activity">
    <reaction evidence="15">
        <text>Xaa-L-Pro dipeptide + H2O = an L-alpha-amino acid + L-proline</text>
        <dbReference type="Rhea" id="RHEA:76407"/>
        <dbReference type="ChEBI" id="CHEBI:15377"/>
        <dbReference type="ChEBI" id="CHEBI:59869"/>
        <dbReference type="ChEBI" id="CHEBI:60039"/>
        <dbReference type="ChEBI" id="CHEBI:195196"/>
        <dbReference type="EC" id="3.4.13.9"/>
    </reaction>
</comment>
<dbReference type="InterPro" id="IPR036005">
    <property type="entry name" value="Creatinase/aminopeptidase-like"/>
</dbReference>
<keyword evidence="4" id="KW-0479">Metal-binding</keyword>
<dbReference type="PANTHER" id="PTHR48480">
    <property type="match status" value="1"/>
</dbReference>
<sequence>MATVETKSFYQFGTSSLAVPLSLHAINRRRLCKRLTNNTAVPKGAIILLQGGEQHQRYCTDVDVVFRQESFFHWAFGVLETGCFGAVEVDSTCAILFFPKPPPGYPKWVGMKNGLEHLRKRYEVEEVYYINQIVDVLDKKNPSVLLTLKGINTDSRHICKEAIFENMNKFHVDNTILHPEISECRVFKTTQELDVIRYANKISSKAHKEVMKHVRPGMTTYQGESLFQHYCFYHGGCRHLAYNCLMASGVDCACPSHTVEVDSKVIQDGDMCLFDMGCEYYCYASDITCSFPANGKFTDDQRKIYEICLRANRGVMAAIKPGVSWADMHRLADRIQLKGLRDIGLLEGDVNEMMKLHLGAVFMPYGLGHLMGVDVHDVGGYPKGTERINEPGLRSLRTIRVLEEGMVLTIEPGIHFIRGLVEEALENSDTACFFNREVLDRFWRVGGVHIEDDIVVTSDGVELLTDVPRTVDEIEALMAQES</sequence>
<comment type="similarity">
    <text evidence="9">Belongs to the peptidase M24B family. Eukaryotic-type prolidase subfamily.</text>
</comment>
<evidence type="ECO:0000256" key="9">
    <source>
        <dbReference type="ARBA" id="ARBA00043990"/>
    </source>
</evidence>
<evidence type="ECO:0000256" key="11">
    <source>
        <dbReference type="ARBA" id="ARBA00044141"/>
    </source>
</evidence>
<dbReference type="PANTHER" id="PTHR48480:SF2">
    <property type="entry name" value="PEPTIDASE D"/>
    <property type="match status" value="1"/>
</dbReference>
<dbReference type="EMBL" id="LSMT01000136">
    <property type="protein sequence ID" value="PFX25990.1"/>
    <property type="molecule type" value="Genomic_DNA"/>
</dbReference>
<evidence type="ECO:0000313" key="18">
    <source>
        <dbReference type="Proteomes" id="UP000225706"/>
    </source>
</evidence>
<dbReference type="CDD" id="cd01087">
    <property type="entry name" value="Prolidase"/>
    <property type="match status" value="1"/>
</dbReference>
<dbReference type="InterPro" id="IPR029149">
    <property type="entry name" value="Creatin/AminoP/Spt16_N"/>
</dbReference>
<dbReference type="AlphaFoldDB" id="A0A2B4SAY4"/>
<evidence type="ECO:0000256" key="7">
    <source>
        <dbReference type="ARBA" id="ARBA00023049"/>
    </source>
</evidence>
<dbReference type="Gene3D" id="3.40.350.10">
    <property type="entry name" value="Creatinase/prolidase N-terminal domain"/>
    <property type="match status" value="1"/>
</dbReference>
<dbReference type="SUPFAM" id="SSF53092">
    <property type="entry name" value="Creatinase/prolidase N-terminal domain"/>
    <property type="match status" value="1"/>
</dbReference>
<feature type="domain" description="Aminopeptidase P N-terminal" evidence="16">
    <location>
        <begin position="19"/>
        <end position="156"/>
    </location>
</feature>
<evidence type="ECO:0000256" key="12">
    <source>
        <dbReference type="ARBA" id="ARBA00044252"/>
    </source>
</evidence>
<dbReference type="GO" id="GO:0030145">
    <property type="term" value="F:manganese ion binding"/>
    <property type="evidence" value="ECO:0007669"/>
    <property type="project" value="InterPro"/>
</dbReference>
<evidence type="ECO:0000256" key="10">
    <source>
        <dbReference type="ARBA" id="ARBA00044051"/>
    </source>
</evidence>
<evidence type="ECO:0000256" key="13">
    <source>
        <dbReference type="ARBA" id="ARBA00044284"/>
    </source>
</evidence>
<reference evidence="18" key="1">
    <citation type="journal article" date="2017" name="bioRxiv">
        <title>Comparative analysis of the genomes of Stylophora pistillata and Acropora digitifera provides evidence for extensive differences between species of corals.</title>
        <authorList>
            <person name="Voolstra C.R."/>
            <person name="Li Y."/>
            <person name="Liew Y.J."/>
            <person name="Baumgarten S."/>
            <person name="Zoccola D."/>
            <person name="Flot J.-F."/>
            <person name="Tambutte S."/>
            <person name="Allemand D."/>
            <person name="Aranda M."/>
        </authorList>
    </citation>
    <scope>NUCLEOTIDE SEQUENCE [LARGE SCALE GENOMIC DNA]</scope>
</reference>
<evidence type="ECO:0000256" key="3">
    <source>
        <dbReference type="ARBA" id="ARBA00022670"/>
    </source>
</evidence>
<keyword evidence="5" id="KW-0378">Hydrolase</keyword>
<evidence type="ECO:0000256" key="8">
    <source>
        <dbReference type="ARBA" id="ARBA00023211"/>
    </source>
</evidence>
<dbReference type="OrthoDB" id="10261878at2759"/>
<evidence type="ECO:0000256" key="15">
    <source>
        <dbReference type="ARBA" id="ARBA00048994"/>
    </source>
</evidence>
<evidence type="ECO:0000256" key="5">
    <source>
        <dbReference type="ARBA" id="ARBA00022801"/>
    </source>
</evidence>
<dbReference type="Gene3D" id="3.90.230.10">
    <property type="entry name" value="Creatinase/methionine aminopeptidase superfamily"/>
    <property type="match status" value="1"/>
</dbReference>
<evidence type="ECO:0000256" key="1">
    <source>
        <dbReference type="ARBA" id="ARBA00001936"/>
    </source>
</evidence>
<dbReference type="InterPro" id="IPR000994">
    <property type="entry name" value="Pept_M24"/>
</dbReference>
<accession>A0A2B4SAY4</accession>
<dbReference type="InterPro" id="IPR052433">
    <property type="entry name" value="X-Pro_dipept-like"/>
</dbReference>
<comment type="subunit">
    <text evidence="2">Homodimer.</text>
</comment>
<comment type="caution">
    <text evidence="17">The sequence shown here is derived from an EMBL/GenBank/DDBJ whole genome shotgun (WGS) entry which is preliminary data.</text>
</comment>
<dbReference type="Pfam" id="PF00557">
    <property type="entry name" value="Peptidase_M24"/>
    <property type="match status" value="1"/>
</dbReference>
<dbReference type="SMART" id="SM01011">
    <property type="entry name" value="AMP_N"/>
    <property type="match status" value="1"/>
</dbReference>
<dbReference type="FunFam" id="3.90.230.10:FF:000002">
    <property type="entry name" value="Xaa-Pro aminopeptidase 3"/>
    <property type="match status" value="1"/>
</dbReference>
<dbReference type="STRING" id="50429.A0A2B4SAY4"/>
<dbReference type="EC" id="3.4.13.9" evidence="10"/>
<keyword evidence="8" id="KW-0464">Manganese</keyword>
<gene>
    <name evidence="17" type="primary">Pepd</name>
    <name evidence="17" type="ORF">AWC38_SpisGene9341</name>
</gene>
<name>A0A2B4SAY4_STYPI</name>
<dbReference type="Proteomes" id="UP000225706">
    <property type="component" value="Unassembled WGS sequence"/>
</dbReference>
<keyword evidence="18" id="KW-1185">Reference proteome</keyword>
<protein>
    <recommendedName>
        <fullName evidence="11">Xaa-Pro dipeptidase</fullName>
        <ecNumber evidence="10">3.4.13.9</ecNumber>
    </recommendedName>
    <alternativeName>
        <fullName evidence="14">Imidodipeptidase</fullName>
    </alternativeName>
    <alternativeName>
        <fullName evidence="12">Peptidase D</fullName>
    </alternativeName>
    <alternativeName>
        <fullName evidence="13">Proline dipeptidase</fullName>
    </alternativeName>
</protein>
<evidence type="ECO:0000256" key="4">
    <source>
        <dbReference type="ARBA" id="ARBA00022723"/>
    </source>
</evidence>
<evidence type="ECO:0000313" key="17">
    <source>
        <dbReference type="EMBL" id="PFX25990.1"/>
    </source>
</evidence>
<comment type="cofactor">
    <cofactor evidence="1">
        <name>Mn(2+)</name>
        <dbReference type="ChEBI" id="CHEBI:29035"/>
    </cofactor>
</comment>
<dbReference type="SUPFAM" id="SSF55920">
    <property type="entry name" value="Creatinase/aminopeptidase"/>
    <property type="match status" value="1"/>
</dbReference>
<dbReference type="GO" id="GO:0102009">
    <property type="term" value="F:proline dipeptidase activity"/>
    <property type="evidence" value="ECO:0007669"/>
    <property type="project" value="UniProtKB-EC"/>
</dbReference>
<keyword evidence="7" id="KW-0482">Metalloprotease</keyword>
<keyword evidence="6" id="KW-0224">Dipeptidase</keyword>
<proteinExistence type="inferred from homology"/>
<evidence type="ECO:0000256" key="14">
    <source>
        <dbReference type="ARBA" id="ARBA00044351"/>
    </source>
</evidence>
<organism evidence="17 18">
    <name type="scientific">Stylophora pistillata</name>
    <name type="common">Smooth cauliflower coral</name>
    <dbReference type="NCBI Taxonomy" id="50429"/>
    <lineage>
        <taxon>Eukaryota</taxon>
        <taxon>Metazoa</taxon>
        <taxon>Cnidaria</taxon>
        <taxon>Anthozoa</taxon>
        <taxon>Hexacorallia</taxon>
        <taxon>Scleractinia</taxon>
        <taxon>Astrocoeniina</taxon>
        <taxon>Pocilloporidae</taxon>
        <taxon>Stylophora</taxon>
    </lineage>
</organism>
<dbReference type="GO" id="GO:0070006">
    <property type="term" value="F:metalloaminopeptidase activity"/>
    <property type="evidence" value="ECO:0007669"/>
    <property type="project" value="InterPro"/>
</dbReference>